<evidence type="ECO:0000313" key="1">
    <source>
        <dbReference type="EMBL" id="OWK63705.1"/>
    </source>
</evidence>
<keyword evidence="2" id="KW-1185">Reference proteome</keyword>
<dbReference type="AlphaFoldDB" id="A0A218VCC3"/>
<name>A0A218VCC3_9PASE</name>
<dbReference type="Proteomes" id="UP000197619">
    <property type="component" value="Unassembled WGS sequence"/>
</dbReference>
<proteinExistence type="predicted"/>
<comment type="caution">
    <text evidence="1">The sequence shown here is derived from an EMBL/GenBank/DDBJ whole genome shotgun (WGS) entry which is preliminary data.</text>
</comment>
<reference evidence="1 2" key="1">
    <citation type="submission" date="2017-05" db="EMBL/GenBank/DDBJ databases">
        <title>Genome of assembly of the Bengalese finch, Lonchura striata domestica.</title>
        <authorList>
            <person name="Colquitt B.M."/>
            <person name="Brainard M.S."/>
        </authorList>
    </citation>
    <scope>NUCLEOTIDE SEQUENCE [LARGE SCALE GENOMIC DNA]</scope>
    <source>
        <strain evidence="1">White83orange57</strain>
    </source>
</reference>
<evidence type="ECO:0000313" key="2">
    <source>
        <dbReference type="Proteomes" id="UP000197619"/>
    </source>
</evidence>
<gene>
    <name evidence="1" type="ORF">RLOC_00013970</name>
</gene>
<dbReference type="EMBL" id="MUZQ01000010">
    <property type="protein sequence ID" value="OWK63705.1"/>
    <property type="molecule type" value="Genomic_DNA"/>
</dbReference>
<protein>
    <submittedName>
        <fullName evidence="1">Uncharacterized protein</fullName>
    </submittedName>
</protein>
<sequence length="65" mass="7361">MLPAYSDSCRGLAGRILKECMASSTEEFTVSYILSSSSDSSEENCTSHLPFIVKYSLWIEEKIYR</sequence>
<organism evidence="1 2">
    <name type="scientific">Lonchura striata</name>
    <name type="common">white-rumped munia</name>
    <dbReference type="NCBI Taxonomy" id="40157"/>
    <lineage>
        <taxon>Eukaryota</taxon>
        <taxon>Metazoa</taxon>
        <taxon>Chordata</taxon>
        <taxon>Craniata</taxon>
        <taxon>Vertebrata</taxon>
        <taxon>Euteleostomi</taxon>
        <taxon>Archelosauria</taxon>
        <taxon>Archosauria</taxon>
        <taxon>Dinosauria</taxon>
        <taxon>Saurischia</taxon>
        <taxon>Theropoda</taxon>
        <taxon>Coelurosauria</taxon>
        <taxon>Aves</taxon>
        <taxon>Neognathae</taxon>
        <taxon>Neoaves</taxon>
        <taxon>Telluraves</taxon>
        <taxon>Australaves</taxon>
        <taxon>Passeriformes</taxon>
        <taxon>Passeroidea</taxon>
        <taxon>Estrildidae</taxon>
        <taxon>Estrildinae</taxon>
        <taxon>Lonchura</taxon>
    </lineage>
</organism>
<accession>A0A218VCC3</accession>